<feature type="region of interest" description="Disordered" evidence="1">
    <location>
        <begin position="23"/>
        <end position="58"/>
    </location>
</feature>
<feature type="compositionally biased region" description="Polar residues" evidence="1">
    <location>
        <begin position="41"/>
        <end position="58"/>
    </location>
</feature>
<dbReference type="Proteomes" id="UP001164743">
    <property type="component" value="Chromosome 9A"/>
</dbReference>
<sequence>MDDIIITAGQTIFPYVPFPQVKPKRVGDPLQPSSHSQSSQARLTSATRAPLWNTITRM</sequence>
<gene>
    <name evidence="2" type="ORF">PtA15_9A382</name>
</gene>
<organism evidence="2 3">
    <name type="scientific">Puccinia triticina</name>
    <dbReference type="NCBI Taxonomy" id="208348"/>
    <lineage>
        <taxon>Eukaryota</taxon>
        <taxon>Fungi</taxon>
        <taxon>Dikarya</taxon>
        <taxon>Basidiomycota</taxon>
        <taxon>Pucciniomycotina</taxon>
        <taxon>Pucciniomycetes</taxon>
        <taxon>Pucciniales</taxon>
        <taxon>Pucciniaceae</taxon>
        <taxon>Puccinia</taxon>
    </lineage>
</organism>
<reference evidence="2" key="1">
    <citation type="submission" date="2022-10" db="EMBL/GenBank/DDBJ databases">
        <title>Puccinia triticina Genome sequencing and assembly.</title>
        <authorList>
            <person name="Li C."/>
        </authorList>
    </citation>
    <scope>NUCLEOTIDE SEQUENCE</scope>
    <source>
        <strain evidence="2">Pt15</strain>
    </source>
</reference>
<dbReference type="EMBL" id="CP110429">
    <property type="protein sequence ID" value="WAQ88255.1"/>
    <property type="molecule type" value="Genomic_DNA"/>
</dbReference>
<proteinExistence type="predicted"/>
<accession>A0ABY7CTD3</accession>
<feature type="compositionally biased region" description="Low complexity" evidence="1">
    <location>
        <begin position="31"/>
        <end position="40"/>
    </location>
</feature>
<name>A0ABY7CTD3_9BASI</name>
<dbReference type="RefSeq" id="XP_053023810.1">
    <property type="nucleotide sequence ID" value="XM_053172584.1"/>
</dbReference>
<evidence type="ECO:0000313" key="2">
    <source>
        <dbReference type="EMBL" id="WAQ88255.1"/>
    </source>
</evidence>
<keyword evidence="3" id="KW-1185">Reference proteome</keyword>
<evidence type="ECO:0000313" key="3">
    <source>
        <dbReference type="Proteomes" id="UP001164743"/>
    </source>
</evidence>
<dbReference type="GeneID" id="77813479"/>
<evidence type="ECO:0000256" key="1">
    <source>
        <dbReference type="SAM" id="MobiDB-lite"/>
    </source>
</evidence>
<protein>
    <submittedName>
        <fullName evidence="2">Uncharacterized protein</fullName>
    </submittedName>
</protein>